<dbReference type="Gene3D" id="1.10.10.60">
    <property type="entry name" value="Homeodomain-like"/>
    <property type="match status" value="1"/>
</dbReference>
<proteinExistence type="predicted"/>
<dbReference type="PANTHER" id="PTHR11019:SF159">
    <property type="entry name" value="TRANSCRIPTIONAL REGULATOR-RELATED"/>
    <property type="match status" value="1"/>
</dbReference>
<evidence type="ECO:0000313" key="2">
    <source>
        <dbReference type="EMBL" id="GAA4000193.1"/>
    </source>
</evidence>
<comment type="caution">
    <text evidence="2">The sequence shown here is derived from an EMBL/GenBank/DDBJ whole genome shotgun (WGS) entry which is preliminary data.</text>
</comment>
<dbReference type="SMART" id="SM00342">
    <property type="entry name" value="HTH_ARAC"/>
    <property type="match status" value="1"/>
</dbReference>
<dbReference type="EMBL" id="BAABBP010000024">
    <property type="protein sequence ID" value="GAA4000193.1"/>
    <property type="molecule type" value="Genomic_DNA"/>
</dbReference>
<name>A0ABP7RNX1_9BURK</name>
<dbReference type="Gene3D" id="2.60.120.10">
    <property type="entry name" value="Jelly Rolls"/>
    <property type="match status" value="1"/>
</dbReference>
<dbReference type="SUPFAM" id="SSF51182">
    <property type="entry name" value="RmlC-like cupins"/>
    <property type="match status" value="1"/>
</dbReference>
<protein>
    <recommendedName>
        <fullName evidence="1">HTH araC/xylS-type domain-containing protein</fullName>
    </recommendedName>
</protein>
<organism evidence="2 3">
    <name type="scientific">Comamonas faecalis</name>
    <dbReference type="NCBI Taxonomy" id="1387849"/>
    <lineage>
        <taxon>Bacteria</taxon>
        <taxon>Pseudomonadati</taxon>
        <taxon>Pseudomonadota</taxon>
        <taxon>Betaproteobacteria</taxon>
        <taxon>Burkholderiales</taxon>
        <taxon>Comamonadaceae</taxon>
        <taxon>Comamonas</taxon>
    </lineage>
</organism>
<evidence type="ECO:0000313" key="3">
    <source>
        <dbReference type="Proteomes" id="UP001501627"/>
    </source>
</evidence>
<dbReference type="InterPro" id="IPR011051">
    <property type="entry name" value="RmlC_Cupin_sf"/>
</dbReference>
<feature type="domain" description="HTH araC/xylS-type" evidence="1">
    <location>
        <begin position="116"/>
        <end position="213"/>
    </location>
</feature>
<evidence type="ECO:0000259" key="1">
    <source>
        <dbReference type="PROSITE" id="PS01124"/>
    </source>
</evidence>
<dbReference type="InterPro" id="IPR014710">
    <property type="entry name" value="RmlC-like_jellyroll"/>
</dbReference>
<dbReference type="Pfam" id="PF12833">
    <property type="entry name" value="HTH_18"/>
    <property type="match status" value="1"/>
</dbReference>
<accession>A0ABP7RNX1</accession>
<reference evidence="3" key="1">
    <citation type="journal article" date="2019" name="Int. J. Syst. Evol. Microbiol.">
        <title>The Global Catalogue of Microorganisms (GCM) 10K type strain sequencing project: providing services to taxonomists for standard genome sequencing and annotation.</title>
        <authorList>
            <consortium name="The Broad Institute Genomics Platform"/>
            <consortium name="The Broad Institute Genome Sequencing Center for Infectious Disease"/>
            <person name="Wu L."/>
            <person name="Ma J."/>
        </authorList>
    </citation>
    <scope>NUCLEOTIDE SEQUENCE [LARGE SCALE GENOMIC DNA]</scope>
    <source>
        <strain evidence="3">JCM 17561</strain>
    </source>
</reference>
<gene>
    <name evidence="2" type="ORF">GCM10022279_24870</name>
</gene>
<dbReference type="PROSITE" id="PS01124">
    <property type="entry name" value="HTH_ARAC_FAMILY_2"/>
    <property type="match status" value="1"/>
</dbReference>
<dbReference type="InterPro" id="IPR018060">
    <property type="entry name" value="HTH_AraC"/>
</dbReference>
<keyword evidence="3" id="KW-1185">Reference proteome</keyword>
<dbReference type="PANTHER" id="PTHR11019">
    <property type="entry name" value="HTH-TYPE TRANSCRIPTIONAL REGULATOR NIMR"/>
    <property type="match status" value="1"/>
</dbReference>
<sequence>MRRYGGEHHAHAHDFAQIFYALEGGMDLEIAGRAAFVDSACGIVIPAGLDHGYCAEHSARILVIDAPDQVGLARLRRFAVPTPWRGQVLAPQAVAERLAAVLQAPGLLARRRIDLARLTQQVQAALHEDWPTARLAALCHLSAQRFHARLVELIGQTPQAWLRGLRLDRAAQLLAAGQPLETTALACGYASASALAYALRRERGVGARDLRRALN</sequence>
<dbReference type="Proteomes" id="UP001501627">
    <property type="component" value="Unassembled WGS sequence"/>
</dbReference>